<dbReference type="AlphaFoldDB" id="A0A7Z7MUZ4"/>
<evidence type="ECO:0008006" key="4">
    <source>
        <dbReference type="Google" id="ProtNLM"/>
    </source>
</evidence>
<dbReference type="Gene3D" id="2.50.20.10">
    <property type="entry name" value="Lipoprotein localisation LolA/LolB/LppX"/>
    <property type="match status" value="1"/>
</dbReference>
<name>A0A7Z7MUZ4_9PROT</name>
<feature type="signal peptide" evidence="1">
    <location>
        <begin position="1"/>
        <end position="27"/>
    </location>
</feature>
<dbReference type="Proteomes" id="UP000242886">
    <property type="component" value="Chromosome SDENCHOL"/>
</dbReference>
<feature type="chain" id="PRO_5030872573" description="DUF1329 domain-containing protein" evidence="1">
    <location>
        <begin position="28"/>
        <end position="466"/>
    </location>
</feature>
<accession>A0A7Z7MUZ4</accession>
<dbReference type="Pfam" id="PF07044">
    <property type="entry name" value="DUF1329"/>
    <property type="match status" value="1"/>
</dbReference>
<dbReference type="CDD" id="cd16329">
    <property type="entry name" value="LolA_like"/>
    <property type="match status" value="1"/>
</dbReference>
<organism evidence="2 3">
    <name type="scientific">Sterolibacterium denitrificans</name>
    <dbReference type="NCBI Taxonomy" id="157592"/>
    <lineage>
        <taxon>Bacteria</taxon>
        <taxon>Pseudomonadati</taxon>
        <taxon>Pseudomonadota</taxon>
        <taxon>Betaproteobacteria</taxon>
        <taxon>Nitrosomonadales</taxon>
        <taxon>Sterolibacteriaceae</taxon>
        <taxon>Sterolibacterium</taxon>
    </lineage>
</organism>
<proteinExistence type="predicted"/>
<dbReference type="InterPro" id="IPR010752">
    <property type="entry name" value="DUF1329"/>
</dbReference>
<dbReference type="EMBL" id="LT837803">
    <property type="protein sequence ID" value="SMB25047.1"/>
    <property type="molecule type" value="Genomic_DNA"/>
</dbReference>
<gene>
    <name evidence="2" type="ORF">SDENCHOL_11194</name>
</gene>
<dbReference type="RefSeq" id="WP_154716406.1">
    <property type="nucleotide sequence ID" value="NZ_LT837803.1"/>
</dbReference>
<evidence type="ECO:0000256" key="1">
    <source>
        <dbReference type="SAM" id="SignalP"/>
    </source>
</evidence>
<keyword evidence="1" id="KW-0732">Signal</keyword>
<protein>
    <recommendedName>
        <fullName evidence="4">DUF1329 domain-containing protein</fullName>
    </recommendedName>
</protein>
<evidence type="ECO:0000313" key="3">
    <source>
        <dbReference type="Proteomes" id="UP000242886"/>
    </source>
</evidence>
<keyword evidence="3" id="KW-1185">Reference proteome</keyword>
<evidence type="ECO:0000313" key="2">
    <source>
        <dbReference type="EMBL" id="SMB25047.1"/>
    </source>
</evidence>
<reference evidence="2" key="1">
    <citation type="submission" date="2017-03" db="EMBL/GenBank/DDBJ databases">
        <authorList>
            <consortium name="AG Boll"/>
        </authorList>
    </citation>
    <scope>NUCLEOTIDE SEQUENCE [LARGE SCALE GENOMIC DNA]</scope>
    <source>
        <strain evidence="2">Chol</strain>
    </source>
</reference>
<sequence>MQYRKSKFALSVIAALSALGSASAVHAKASPEEIARLGKDLTCIGAEKTGTASGVAEFTGKWNGAAPGMTTEPGKHPVDPYASEKPLLTITAQNMAQHADKLSPGQQAMFKKYPNTYKMHIYPSHRDFAYDESICQVVAKNAAEAELSADGASAPTANKGGVPFPFPKSGLELVWNGNFPSRAFVEYRDTDLAMVYANGTIQWGAQLFWALNRNNDPKLRGTRHEGVGNYGRIVALLPEREKGAMTRTIDDFTLGKGARLAWQYIPGNRRVRQAPDFGFDMPNPSTGGTLTIDEMRLFNGSHERYDWKLIGKKEMYIPYNGYKLESPAVGSNKYAKLLTPHHENPDFVRWELHRVWVLEGKIKKNYRHLYATRILYLDEDSWQYVMSDIFDTRGNLWRYNWINTYYLPGPNIFNQVTAFYHDLHSGNYTAYDLTQAKPKTAVIDAPGVEYANTAFYSIENLSNSGY</sequence>